<evidence type="ECO:0000256" key="1">
    <source>
        <dbReference type="ARBA" id="ARBA00004994"/>
    </source>
</evidence>
<dbReference type="SUPFAM" id="SSF51735">
    <property type="entry name" value="NAD(P)-binding Rossmann-fold domains"/>
    <property type="match status" value="1"/>
</dbReference>
<gene>
    <name evidence="13" type="ORF">E2L05_02655</name>
</gene>
<dbReference type="Proteomes" id="UP000294562">
    <property type="component" value="Unassembled WGS sequence"/>
</dbReference>
<dbReference type="NCBIfam" id="TIGR00745">
    <property type="entry name" value="apbA_panE"/>
    <property type="match status" value="1"/>
</dbReference>
<dbReference type="InterPro" id="IPR003710">
    <property type="entry name" value="ApbA"/>
</dbReference>
<accession>A0A4R6B3S3</accession>
<dbReference type="Pfam" id="PF02558">
    <property type="entry name" value="ApbA"/>
    <property type="match status" value="1"/>
</dbReference>
<comment type="catalytic activity">
    <reaction evidence="9 10">
        <text>(R)-pantoate + NADP(+) = 2-dehydropantoate + NADPH + H(+)</text>
        <dbReference type="Rhea" id="RHEA:16233"/>
        <dbReference type="ChEBI" id="CHEBI:11561"/>
        <dbReference type="ChEBI" id="CHEBI:15378"/>
        <dbReference type="ChEBI" id="CHEBI:15980"/>
        <dbReference type="ChEBI" id="CHEBI:57783"/>
        <dbReference type="ChEBI" id="CHEBI:58349"/>
        <dbReference type="EC" id="1.1.1.169"/>
    </reaction>
</comment>
<keyword evidence="5 10" id="KW-0566">Pantothenate biosynthesis</keyword>
<comment type="caution">
    <text evidence="13">The sequence shown here is derived from an EMBL/GenBank/DDBJ whole genome shotgun (WGS) entry which is preliminary data.</text>
</comment>
<comment type="pathway">
    <text evidence="1 10">Cofactor biosynthesis; (R)-pantothenate biosynthesis; (R)-pantoate from 3-methyl-2-oxobutanoate: step 2/2.</text>
</comment>
<dbReference type="InterPro" id="IPR013752">
    <property type="entry name" value="KPA_reductase"/>
</dbReference>
<feature type="domain" description="Ketopantoate reductase N-terminal" evidence="11">
    <location>
        <begin position="8"/>
        <end position="154"/>
    </location>
</feature>
<dbReference type="AlphaFoldDB" id="A0A4R6B3S3"/>
<evidence type="ECO:0000259" key="11">
    <source>
        <dbReference type="Pfam" id="PF02558"/>
    </source>
</evidence>
<comment type="function">
    <text evidence="10">Catalyzes the NADPH-dependent reduction of ketopantoate into pantoic acid.</text>
</comment>
<dbReference type="RefSeq" id="WP_133341347.1">
    <property type="nucleotide sequence ID" value="NZ_SMZO01000004.1"/>
</dbReference>
<reference evidence="13 14" key="1">
    <citation type="submission" date="2019-03" db="EMBL/GenBank/DDBJ databases">
        <title>Rhodobacteraceae bacterium SM1902, a new member of the family Rhodobacteraceae isolated from Yantai.</title>
        <authorList>
            <person name="Sun Y."/>
        </authorList>
    </citation>
    <scope>NUCLEOTIDE SEQUENCE [LARGE SCALE GENOMIC DNA]</scope>
    <source>
        <strain evidence="13 14">SM1902</strain>
    </source>
</reference>
<dbReference type="InterPro" id="IPR008927">
    <property type="entry name" value="6-PGluconate_DH-like_C_sf"/>
</dbReference>
<feature type="domain" description="Ketopantoate reductase C-terminal" evidence="12">
    <location>
        <begin position="181"/>
        <end position="302"/>
    </location>
</feature>
<name>A0A4R6B3S3_9RHOB</name>
<evidence type="ECO:0000313" key="14">
    <source>
        <dbReference type="Proteomes" id="UP000294562"/>
    </source>
</evidence>
<dbReference type="InterPro" id="IPR013332">
    <property type="entry name" value="KPR_N"/>
</dbReference>
<dbReference type="Gene3D" id="3.40.50.720">
    <property type="entry name" value="NAD(P)-binding Rossmann-like Domain"/>
    <property type="match status" value="1"/>
</dbReference>
<evidence type="ECO:0000256" key="9">
    <source>
        <dbReference type="ARBA" id="ARBA00048793"/>
    </source>
</evidence>
<dbReference type="GO" id="GO:0008677">
    <property type="term" value="F:2-dehydropantoate 2-reductase activity"/>
    <property type="evidence" value="ECO:0007669"/>
    <property type="project" value="UniProtKB-EC"/>
</dbReference>
<dbReference type="OrthoDB" id="9796561at2"/>
<sequence length="310" mass="31808">MRIATMATGGIGGYLAVKLGLAGHDVACVARGAHLQAIRAAGLRLDTARGPEMFTPAIATDAPGDIGPVDVVIFGVKGNGLETAAAACRPLIGPDTVVVPFLNGVEAADRLQAILPAQNVANGVAYVFTTITAPGVIGQTGKPGMQGRFVFGERDNAPSPRLAALREAIRLAGPEAPDVTDIDADVWTKFVLFSAMSGVTAGARCRIGDIRAHPELMALFENVMRETEAVARARNVVLSPEVVDKHLAFIATAPADARASTSVDLEKGAPLETPWLNGAVARLGAEVGVPTPANAAISALLAPYVAGRAG</sequence>
<keyword evidence="7 10" id="KW-0560">Oxidoreductase</keyword>
<keyword evidence="14" id="KW-1185">Reference proteome</keyword>
<evidence type="ECO:0000256" key="4">
    <source>
        <dbReference type="ARBA" id="ARBA00019465"/>
    </source>
</evidence>
<dbReference type="FunFam" id="1.10.1040.10:FF:000017">
    <property type="entry name" value="2-dehydropantoate 2-reductase"/>
    <property type="match status" value="1"/>
</dbReference>
<evidence type="ECO:0000256" key="7">
    <source>
        <dbReference type="ARBA" id="ARBA00023002"/>
    </source>
</evidence>
<dbReference type="UniPathway" id="UPA00028">
    <property type="reaction ID" value="UER00004"/>
</dbReference>
<dbReference type="Pfam" id="PF08546">
    <property type="entry name" value="ApbA_C"/>
    <property type="match status" value="1"/>
</dbReference>
<evidence type="ECO:0000256" key="2">
    <source>
        <dbReference type="ARBA" id="ARBA00007870"/>
    </source>
</evidence>
<dbReference type="Gene3D" id="1.10.1040.10">
    <property type="entry name" value="N-(1-d-carboxylethyl)-l-norvaline Dehydrogenase, domain 2"/>
    <property type="match status" value="1"/>
</dbReference>
<evidence type="ECO:0000256" key="3">
    <source>
        <dbReference type="ARBA" id="ARBA00013014"/>
    </source>
</evidence>
<evidence type="ECO:0000259" key="12">
    <source>
        <dbReference type="Pfam" id="PF08546"/>
    </source>
</evidence>
<dbReference type="GO" id="GO:0005737">
    <property type="term" value="C:cytoplasm"/>
    <property type="evidence" value="ECO:0007669"/>
    <property type="project" value="TreeGrafter"/>
</dbReference>
<dbReference type="EC" id="1.1.1.169" evidence="3 10"/>
<evidence type="ECO:0000256" key="10">
    <source>
        <dbReference type="RuleBase" id="RU362068"/>
    </source>
</evidence>
<evidence type="ECO:0000256" key="8">
    <source>
        <dbReference type="ARBA" id="ARBA00032024"/>
    </source>
</evidence>
<evidence type="ECO:0000256" key="6">
    <source>
        <dbReference type="ARBA" id="ARBA00022857"/>
    </source>
</evidence>
<dbReference type="EMBL" id="SMZO01000004">
    <property type="protein sequence ID" value="TDL90924.1"/>
    <property type="molecule type" value="Genomic_DNA"/>
</dbReference>
<comment type="similarity">
    <text evidence="2 10">Belongs to the ketopantoate reductase family.</text>
</comment>
<proteinExistence type="inferred from homology"/>
<dbReference type="InterPro" id="IPR013328">
    <property type="entry name" value="6PGD_dom2"/>
</dbReference>
<keyword evidence="6 10" id="KW-0521">NADP</keyword>
<evidence type="ECO:0000256" key="5">
    <source>
        <dbReference type="ARBA" id="ARBA00022655"/>
    </source>
</evidence>
<dbReference type="GO" id="GO:0015940">
    <property type="term" value="P:pantothenate biosynthetic process"/>
    <property type="evidence" value="ECO:0007669"/>
    <property type="project" value="UniProtKB-UniPathway"/>
</dbReference>
<evidence type="ECO:0000313" key="13">
    <source>
        <dbReference type="EMBL" id="TDL90924.1"/>
    </source>
</evidence>
<dbReference type="PANTHER" id="PTHR21708:SF26">
    <property type="entry name" value="2-DEHYDROPANTOATE 2-REDUCTASE"/>
    <property type="match status" value="1"/>
</dbReference>
<dbReference type="InterPro" id="IPR051402">
    <property type="entry name" value="KPR-Related"/>
</dbReference>
<organism evidence="13 14">
    <name type="scientific">Meridianimarinicoccus aquatilis</name>
    <dbReference type="NCBI Taxonomy" id="2552766"/>
    <lineage>
        <taxon>Bacteria</taxon>
        <taxon>Pseudomonadati</taxon>
        <taxon>Pseudomonadota</taxon>
        <taxon>Alphaproteobacteria</taxon>
        <taxon>Rhodobacterales</taxon>
        <taxon>Paracoccaceae</taxon>
        <taxon>Meridianimarinicoccus</taxon>
    </lineage>
</organism>
<dbReference type="PANTHER" id="PTHR21708">
    <property type="entry name" value="PROBABLE 2-DEHYDROPANTOATE 2-REDUCTASE"/>
    <property type="match status" value="1"/>
</dbReference>
<dbReference type="InterPro" id="IPR036291">
    <property type="entry name" value="NAD(P)-bd_dom_sf"/>
</dbReference>
<dbReference type="SUPFAM" id="SSF48179">
    <property type="entry name" value="6-phosphogluconate dehydrogenase C-terminal domain-like"/>
    <property type="match status" value="1"/>
</dbReference>
<protein>
    <recommendedName>
        <fullName evidence="4 10">2-dehydropantoate 2-reductase</fullName>
        <ecNumber evidence="3 10">1.1.1.169</ecNumber>
    </recommendedName>
    <alternativeName>
        <fullName evidence="8 10">Ketopantoate reductase</fullName>
    </alternativeName>
</protein>